<dbReference type="GO" id="GO:0005524">
    <property type="term" value="F:ATP binding"/>
    <property type="evidence" value="ECO:0007669"/>
    <property type="project" value="UniProtKB-KW"/>
</dbReference>
<dbReference type="Gene3D" id="3.40.50.300">
    <property type="entry name" value="P-loop containing nucleotide triphosphate hydrolases"/>
    <property type="match status" value="1"/>
</dbReference>
<dbReference type="GeneTree" id="ENSGT00940000164296"/>
<accession>A0A096LZ07</accession>
<evidence type="ECO:0000313" key="4">
    <source>
        <dbReference type="Proteomes" id="UP000028760"/>
    </source>
</evidence>
<dbReference type="GO" id="GO:0006281">
    <property type="term" value="P:DNA repair"/>
    <property type="evidence" value="ECO:0007669"/>
    <property type="project" value="UniProtKB-KW"/>
</dbReference>
<dbReference type="EMBL" id="AYCK01028173">
    <property type="status" value="NOT_ANNOTATED_CDS"/>
    <property type="molecule type" value="Genomic_DNA"/>
</dbReference>
<dbReference type="eggNOG" id="KOG0987">
    <property type="taxonomic scope" value="Eukaryota"/>
</dbReference>
<reference evidence="4" key="1">
    <citation type="submission" date="2013-10" db="EMBL/GenBank/DDBJ databases">
        <authorList>
            <person name="Schartl M."/>
            <person name="Warren W."/>
        </authorList>
    </citation>
    <scope>NUCLEOTIDE SEQUENCE [LARGE SCALE GENOMIC DNA]</scope>
    <source>
        <strain evidence="4">female</strain>
    </source>
</reference>
<keyword evidence="1" id="KW-0378">Hydrolase</keyword>
<evidence type="ECO:0000259" key="2">
    <source>
        <dbReference type="Pfam" id="PF05970"/>
    </source>
</evidence>
<name>A0A096LZ07_POEFO</name>
<dbReference type="Proteomes" id="UP000028760">
    <property type="component" value="Unassembled WGS sequence"/>
</dbReference>
<protein>
    <recommendedName>
        <fullName evidence="1">ATP-dependent DNA helicase</fullName>
        <ecNumber evidence="1">5.6.2.3</ecNumber>
    </recommendedName>
</protein>
<dbReference type="GO" id="GO:0043139">
    <property type="term" value="F:5'-3' DNA helicase activity"/>
    <property type="evidence" value="ECO:0007669"/>
    <property type="project" value="UniProtKB-EC"/>
</dbReference>
<keyword evidence="4" id="KW-1185">Reference proteome</keyword>
<reference evidence="3" key="3">
    <citation type="submission" date="2025-09" db="UniProtKB">
        <authorList>
            <consortium name="Ensembl"/>
        </authorList>
    </citation>
    <scope>IDENTIFICATION</scope>
</reference>
<keyword evidence="1" id="KW-0067">ATP-binding</keyword>
<dbReference type="Pfam" id="PF05970">
    <property type="entry name" value="PIF1"/>
    <property type="match status" value="1"/>
</dbReference>
<keyword evidence="1" id="KW-0233">DNA recombination</keyword>
<dbReference type="PANTHER" id="PTHR47642">
    <property type="entry name" value="ATP-DEPENDENT DNA HELICASE"/>
    <property type="match status" value="1"/>
</dbReference>
<dbReference type="GO" id="GO:0006310">
    <property type="term" value="P:DNA recombination"/>
    <property type="evidence" value="ECO:0007669"/>
    <property type="project" value="UniProtKB-KW"/>
</dbReference>
<dbReference type="OMA" id="DESYCEL"/>
<dbReference type="STRING" id="48698.ENSPFOP00000024398"/>
<proteinExistence type="inferred from homology"/>
<dbReference type="GO" id="GO:0016887">
    <property type="term" value="F:ATP hydrolysis activity"/>
    <property type="evidence" value="ECO:0007669"/>
    <property type="project" value="RHEA"/>
</dbReference>
<dbReference type="PANTHER" id="PTHR47642:SF5">
    <property type="entry name" value="ATP-DEPENDENT DNA HELICASE"/>
    <property type="match status" value="1"/>
</dbReference>
<dbReference type="AlphaFoldDB" id="A0A096LZ07"/>
<comment type="similarity">
    <text evidence="1">Belongs to the helicase family.</text>
</comment>
<keyword evidence="1" id="KW-0227">DNA damage</keyword>
<dbReference type="Ensembl" id="ENSPFOT00000025303.1">
    <property type="protein sequence ID" value="ENSPFOP00000024398.1"/>
    <property type="gene ID" value="ENSPFOG00000023161.1"/>
</dbReference>
<dbReference type="EC" id="5.6.2.3" evidence="1"/>
<keyword evidence="1" id="KW-0547">Nucleotide-binding</keyword>
<comment type="catalytic activity">
    <reaction evidence="1">
        <text>ATP + H2O = ADP + phosphate + H(+)</text>
        <dbReference type="Rhea" id="RHEA:13065"/>
        <dbReference type="ChEBI" id="CHEBI:15377"/>
        <dbReference type="ChEBI" id="CHEBI:15378"/>
        <dbReference type="ChEBI" id="CHEBI:30616"/>
        <dbReference type="ChEBI" id="CHEBI:43474"/>
        <dbReference type="ChEBI" id="CHEBI:456216"/>
        <dbReference type="EC" id="5.6.2.3"/>
    </reaction>
</comment>
<dbReference type="GO" id="GO:0000723">
    <property type="term" value="P:telomere maintenance"/>
    <property type="evidence" value="ECO:0007669"/>
    <property type="project" value="InterPro"/>
</dbReference>
<comment type="cofactor">
    <cofactor evidence="1">
        <name>Mg(2+)</name>
        <dbReference type="ChEBI" id="CHEBI:18420"/>
    </cofactor>
</comment>
<dbReference type="InterPro" id="IPR010285">
    <property type="entry name" value="DNA_helicase_pif1-like_DEAD"/>
</dbReference>
<dbReference type="InterPro" id="IPR051055">
    <property type="entry name" value="PIF1_helicase"/>
</dbReference>
<organism evidence="3 4">
    <name type="scientific">Poecilia formosa</name>
    <name type="common">Amazon molly</name>
    <name type="synonym">Limia formosa</name>
    <dbReference type="NCBI Taxonomy" id="48698"/>
    <lineage>
        <taxon>Eukaryota</taxon>
        <taxon>Metazoa</taxon>
        <taxon>Chordata</taxon>
        <taxon>Craniata</taxon>
        <taxon>Vertebrata</taxon>
        <taxon>Euteleostomi</taxon>
        <taxon>Actinopterygii</taxon>
        <taxon>Neopterygii</taxon>
        <taxon>Teleostei</taxon>
        <taxon>Neoteleostei</taxon>
        <taxon>Acanthomorphata</taxon>
        <taxon>Ovalentaria</taxon>
        <taxon>Atherinomorphae</taxon>
        <taxon>Cyprinodontiformes</taxon>
        <taxon>Poeciliidae</taxon>
        <taxon>Poeciliinae</taxon>
        <taxon>Poecilia</taxon>
    </lineage>
</organism>
<dbReference type="SUPFAM" id="SSF52540">
    <property type="entry name" value="P-loop containing nucleoside triphosphate hydrolases"/>
    <property type="match status" value="2"/>
</dbReference>
<sequence>MTGGAGCGKSHVIKCVYQEATKLLRQLPRLPFTGTAAYNISGKTLHSILKLPKSLKPPYKGLGNSLDEVRAVLSNVEILIIDEISMVSKDLLAYVHWRFQQIKGNNRFMGGVSVLAVGDFFQLPPLGRAKPLCVAEDGMLDFWNENFQMISLTEIMRQKDDRAFAELLNRIRVKGKADLLSEDDRSLLIQAVTDPKECPMDVLHIFATNKQVDNHNAAVVASFGAVTVDIQAE</sequence>
<keyword evidence="1" id="KW-0347">Helicase</keyword>
<dbReference type="InterPro" id="IPR027417">
    <property type="entry name" value="P-loop_NTPase"/>
</dbReference>
<keyword evidence="1" id="KW-0234">DNA repair</keyword>
<reference evidence="3" key="2">
    <citation type="submission" date="2025-08" db="UniProtKB">
        <authorList>
            <consortium name="Ensembl"/>
        </authorList>
    </citation>
    <scope>IDENTIFICATION</scope>
</reference>
<feature type="domain" description="DNA helicase Pif1-like DEAD-box helicase" evidence="2">
    <location>
        <begin position="2"/>
        <end position="171"/>
    </location>
</feature>
<evidence type="ECO:0000256" key="1">
    <source>
        <dbReference type="RuleBase" id="RU363044"/>
    </source>
</evidence>
<evidence type="ECO:0000313" key="3">
    <source>
        <dbReference type="Ensembl" id="ENSPFOP00000024398.1"/>
    </source>
</evidence>